<comment type="caution">
    <text evidence="1">The sequence shown here is derived from an EMBL/GenBank/DDBJ whole genome shotgun (WGS) entry which is preliminary data.</text>
</comment>
<evidence type="ECO:0000313" key="2">
    <source>
        <dbReference type="Proteomes" id="UP001385892"/>
    </source>
</evidence>
<reference evidence="1 2" key="1">
    <citation type="submission" date="2024-03" db="EMBL/GenBank/DDBJ databases">
        <title>Novel species of the genus Variovorax.</title>
        <authorList>
            <person name="Liu Q."/>
            <person name="Xin Y.-H."/>
        </authorList>
    </citation>
    <scope>NUCLEOTIDE SEQUENCE [LARGE SCALE GENOMIC DNA]</scope>
    <source>
        <strain evidence="1 2">KACC 18900</strain>
    </source>
</reference>
<organism evidence="1 2">
    <name type="scientific">Variovorax rhizosphaerae</name>
    <dbReference type="NCBI Taxonomy" id="1836200"/>
    <lineage>
        <taxon>Bacteria</taxon>
        <taxon>Pseudomonadati</taxon>
        <taxon>Pseudomonadota</taxon>
        <taxon>Betaproteobacteria</taxon>
        <taxon>Burkholderiales</taxon>
        <taxon>Comamonadaceae</taxon>
        <taxon>Variovorax</taxon>
    </lineage>
</organism>
<dbReference type="SUPFAM" id="SSF69118">
    <property type="entry name" value="AhpD-like"/>
    <property type="match status" value="1"/>
</dbReference>
<dbReference type="EMBL" id="JBBKZT010000017">
    <property type="protein sequence ID" value="MEJ8850786.1"/>
    <property type="molecule type" value="Genomic_DNA"/>
</dbReference>
<protein>
    <recommendedName>
        <fullName evidence="3">Carboxymuconolactone decarboxylase-like domain-containing protein</fullName>
    </recommendedName>
</protein>
<proteinExistence type="predicted"/>
<dbReference type="Gene3D" id="1.20.1290.10">
    <property type="entry name" value="AhpD-like"/>
    <property type="match status" value="1"/>
</dbReference>
<evidence type="ECO:0000313" key="1">
    <source>
        <dbReference type="EMBL" id="MEJ8850786.1"/>
    </source>
</evidence>
<keyword evidence="2" id="KW-1185">Reference proteome</keyword>
<evidence type="ECO:0008006" key="3">
    <source>
        <dbReference type="Google" id="ProtNLM"/>
    </source>
</evidence>
<dbReference type="Proteomes" id="UP001385892">
    <property type="component" value="Unassembled WGS sequence"/>
</dbReference>
<dbReference type="InterPro" id="IPR029032">
    <property type="entry name" value="AhpD-like"/>
</dbReference>
<name>A0ABU8WTG0_9BURK</name>
<dbReference type="RefSeq" id="WP_340346237.1">
    <property type="nucleotide sequence ID" value="NZ_JBBKZT010000017.1"/>
</dbReference>
<gene>
    <name evidence="1" type="ORF">WKW82_29385</name>
</gene>
<accession>A0ABU8WTG0</accession>
<sequence>MSEVLMNGASPFSQAERELLFAYAAGVAGCEFVFIAHAEVAYARGIERGVLEQLLRDPENASVEARLKPVLSLVRKLSVTPSDVCQFDVDSVVSAGWDEHASHDAISIAGRAAFMHRIATGFGLVPLSREMAAKHAVRRIEKGYVNVVRSFEQVDKQ</sequence>